<reference evidence="2 3" key="1">
    <citation type="submission" date="2019-01" db="EMBL/GenBank/DDBJ databases">
        <title>Sequencing of cultivated peanut Arachis hypogaea provides insights into genome evolution and oil improvement.</title>
        <authorList>
            <person name="Chen X."/>
        </authorList>
    </citation>
    <scope>NUCLEOTIDE SEQUENCE [LARGE SCALE GENOMIC DNA]</scope>
    <source>
        <strain evidence="3">cv. Fuhuasheng</strain>
        <tissue evidence="2">Leaves</tissue>
    </source>
</reference>
<evidence type="ECO:0000256" key="1">
    <source>
        <dbReference type="SAM" id="MobiDB-lite"/>
    </source>
</evidence>
<feature type="region of interest" description="Disordered" evidence="1">
    <location>
        <begin position="1"/>
        <end position="46"/>
    </location>
</feature>
<protein>
    <submittedName>
        <fullName evidence="2">Uncharacterized protein</fullName>
    </submittedName>
</protein>
<sequence>MSFIEFEQSEANQNIERKDCNSDSEEEFESNCEVVGPDGDEDQADGSMEADVTLANQYPFEEPSLMCALDLEAMHTPKFLEYMNAAELFVVVYGKFVVGIEFSFREAAIMSMKNYTICRESNFLRKFKAPYLQKLIVNIVPEYEMCYQRLRERGEAYTHWLNRIPREQYVLAFDGGYRWDHMTMNMVECINSILKGVYNLPMTALVKTDFTDLMSYLPRKESRLRLTLMLVIFF</sequence>
<comment type="caution">
    <text evidence="2">The sequence shown here is derived from an EMBL/GenBank/DDBJ whole genome shotgun (WGS) entry which is preliminary data.</text>
</comment>
<proteinExistence type="predicted"/>
<evidence type="ECO:0000313" key="3">
    <source>
        <dbReference type="Proteomes" id="UP000289738"/>
    </source>
</evidence>
<dbReference type="Proteomes" id="UP000289738">
    <property type="component" value="Chromosome A05"/>
</dbReference>
<dbReference type="EMBL" id="SDMP01000005">
    <property type="protein sequence ID" value="RYR56663.1"/>
    <property type="molecule type" value="Genomic_DNA"/>
</dbReference>
<organism evidence="2 3">
    <name type="scientific">Arachis hypogaea</name>
    <name type="common">Peanut</name>
    <dbReference type="NCBI Taxonomy" id="3818"/>
    <lineage>
        <taxon>Eukaryota</taxon>
        <taxon>Viridiplantae</taxon>
        <taxon>Streptophyta</taxon>
        <taxon>Embryophyta</taxon>
        <taxon>Tracheophyta</taxon>
        <taxon>Spermatophyta</taxon>
        <taxon>Magnoliopsida</taxon>
        <taxon>eudicotyledons</taxon>
        <taxon>Gunneridae</taxon>
        <taxon>Pentapetalae</taxon>
        <taxon>rosids</taxon>
        <taxon>fabids</taxon>
        <taxon>Fabales</taxon>
        <taxon>Fabaceae</taxon>
        <taxon>Papilionoideae</taxon>
        <taxon>50 kb inversion clade</taxon>
        <taxon>dalbergioids sensu lato</taxon>
        <taxon>Dalbergieae</taxon>
        <taxon>Pterocarpus clade</taxon>
        <taxon>Arachis</taxon>
    </lineage>
</organism>
<name>A0A445D0A4_ARAHY</name>
<keyword evidence="3" id="KW-1185">Reference proteome</keyword>
<evidence type="ECO:0000313" key="2">
    <source>
        <dbReference type="EMBL" id="RYR56663.1"/>
    </source>
</evidence>
<dbReference type="AlphaFoldDB" id="A0A445D0A4"/>
<accession>A0A445D0A4</accession>
<gene>
    <name evidence="2" type="ORF">Ahy_A05g022346</name>
</gene>